<dbReference type="Gene3D" id="1.20.1250.20">
    <property type="entry name" value="MFS general substrate transporter like domains"/>
    <property type="match status" value="1"/>
</dbReference>
<feature type="transmembrane region" description="Helical" evidence="7">
    <location>
        <begin position="359"/>
        <end position="379"/>
    </location>
</feature>
<feature type="transmembrane region" description="Helical" evidence="7">
    <location>
        <begin position="175"/>
        <end position="195"/>
    </location>
</feature>
<sequence length="681" mass="76808">MCGEWFSRIYGKVGKWYHDYIFFSKAVLFIFGLIVSVSMINLAVVEMFIDCLNILGDKKNFRINLQTAATIVNLQKGISSVSAVIVAYIADSYLKCFTMIIISALSYTTGLMLLWRSTRRNRIQYGPIYVAALALALGKYGLDSILKEFLSKQLIEGENENSNESEAQIEGRTNVWWCIASISGSALAVFFLSNLKWEGTLLASGVVMGASLLLFCCGFKVYCPKRHKRNSHVISKVFKAAISKRYLPYPCTPTQLSWKSASNLKLFEVRNSQILFLPKVFWFRWLDKAAVTVEKTSSSPQEEENLCSVEQVTQVKCFLTLIPLWTTFLAYSLVQATGNTFFIEQRSNLKITITKNHRAPLVAFFVLNSFLRFIIPRLFWSEKARNPNVTLVRIGVGMICSILCCIAAWQVEVHRLKEIKRLNPDNPSAPISMSIFWLLPQFILLGLAEGLVEEGLQEFFIKHVTESMWNSGQLWTGCILSFGNFFSIACVQLVRSWFKVTINDSHLDRYFLTLAILSSVFLCFYVYASISNSKYANIRDLSKEAELAPNVSMGGGEMKDEMSPASSSARNTPLDEDLDDYSVQPSPLLSSHPHRSHSILNIPQGDGVEDNTKPLPTRRPSFLWRKVSIVMASNSRLANVEMVGMQSSPDVRYAESMENLPLRSHASTEAEEVICDDEPRN</sequence>
<evidence type="ECO:0000256" key="1">
    <source>
        <dbReference type="ARBA" id="ARBA00004141"/>
    </source>
</evidence>
<dbReference type="Pfam" id="PF00854">
    <property type="entry name" value="PTR2"/>
    <property type="match status" value="1"/>
</dbReference>
<keyword evidence="5 7" id="KW-0472">Membrane</keyword>
<feature type="region of interest" description="Disordered" evidence="6">
    <location>
        <begin position="552"/>
        <end position="615"/>
    </location>
</feature>
<organism evidence="8 9">
    <name type="scientific">Castanea mollissima</name>
    <name type="common">Chinese chestnut</name>
    <dbReference type="NCBI Taxonomy" id="60419"/>
    <lineage>
        <taxon>Eukaryota</taxon>
        <taxon>Viridiplantae</taxon>
        <taxon>Streptophyta</taxon>
        <taxon>Embryophyta</taxon>
        <taxon>Tracheophyta</taxon>
        <taxon>Spermatophyta</taxon>
        <taxon>Magnoliopsida</taxon>
        <taxon>eudicotyledons</taxon>
        <taxon>Gunneridae</taxon>
        <taxon>Pentapetalae</taxon>
        <taxon>rosids</taxon>
        <taxon>fabids</taxon>
        <taxon>Fagales</taxon>
        <taxon>Fagaceae</taxon>
        <taxon>Castanea</taxon>
    </lineage>
</organism>
<evidence type="ECO:0000313" key="9">
    <source>
        <dbReference type="Proteomes" id="UP000737018"/>
    </source>
</evidence>
<feature type="transmembrane region" description="Helical" evidence="7">
    <location>
        <begin position="472"/>
        <end position="498"/>
    </location>
</feature>
<dbReference type="AlphaFoldDB" id="A0A8J4RNH5"/>
<dbReference type="PANTHER" id="PTHR11654">
    <property type="entry name" value="OLIGOPEPTIDE TRANSPORTER-RELATED"/>
    <property type="match status" value="1"/>
</dbReference>
<dbReference type="EMBL" id="JRKL02000305">
    <property type="protein sequence ID" value="KAF3972765.1"/>
    <property type="molecule type" value="Genomic_DNA"/>
</dbReference>
<protein>
    <submittedName>
        <fullName evidence="8">Uncharacterized protein</fullName>
    </submittedName>
</protein>
<dbReference type="InterPro" id="IPR036259">
    <property type="entry name" value="MFS_trans_sf"/>
</dbReference>
<comment type="subcellular location">
    <subcellularLocation>
        <location evidence="1">Membrane</location>
        <topology evidence="1">Multi-pass membrane protein</topology>
    </subcellularLocation>
</comment>
<feature type="transmembrane region" description="Helical" evidence="7">
    <location>
        <begin position="96"/>
        <end position="115"/>
    </location>
</feature>
<evidence type="ECO:0000256" key="7">
    <source>
        <dbReference type="SAM" id="Phobius"/>
    </source>
</evidence>
<keyword evidence="3 7" id="KW-0812">Transmembrane</keyword>
<dbReference type="InterPro" id="IPR000109">
    <property type="entry name" value="POT_fam"/>
</dbReference>
<evidence type="ECO:0000256" key="3">
    <source>
        <dbReference type="ARBA" id="ARBA00022692"/>
    </source>
</evidence>
<comment type="similarity">
    <text evidence="2">Belongs to the major facilitator superfamily. Proton-dependent oligopeptide transporter (POT/PTR) (TC 2.A.17) family.</text>
</comment>
<feature type="transmembrane region" description="Helical" evidence="7">
    <location>
        <begin position="391"/>
        <end position="411"/>
    </location>
</feature>
<dbReference type="Proteomes" id="UP000737018">
    <property type="component" value="Unassembled WGS sequence"/>
</dbReference>
<feature type="transmembrane region" description="Helical" evidence="7">
    <location>
        <begin position="20"/>
        <end position="49"/>
    </location>
</feature>
<evidence type="ECO:0000256" key="5">
    <source>
        <dbReference type="ARBA" id="ARBA00023136"/>
    </source>
</evidence>
<keyword evidence="9" id="KW-1185">Reference proteome</keyword>
<feature type="transmembrane region" description="Helical" evidence="7">
    <location>
        <begin position="201"/>
        <end position="222"/>
    </location>
</feature>
<gene>
    <name evidence="8" type="ORF">CMV_003747</name>
</gene>
<evidence type="ECO:0000256" key="4">
    <source>
        <dbReference type="ARBA" id="ARBA00022989"/>
    </source>
</evidence>
<comment type="caution">
    <text evidence="8">The sequence shown here is derived from an EMBL/GenBank/DDBJ whole genome shotgun (WGS) entry which is preliminary data.</text>
</comment>
<dbReference type="GO" id="GO:0016020">
    <property type="term" value="C:membrane"/>
    <property type="evidence" value="ECO:0007669"/>
    <property type="project" value="UniProtKB-SubCell"/>
</dbReference>
<keyword evidence="4 7" id="KW-1133">Transmembrane helix</keyword>
<evidence type="ECO:0000256" key="6">
    <source>
        <dbReference type="SAM" id="MobiDB-lite"/>
    </source>
</evidence>
<evidence type="ECO:0000313" key="8">
    <source>
        <dbReference type="EMBL" id="KAF3972765.1"/>
    </source>
</evidence>
<proteinExistence type="inferred from homology"/>
<accession>A0A8J4RNH5</accession>
<evidence type="ECO:0000256" key="2">
    <source>
        <dbReference type="ARBA" id="ARBA00005982"/>
    </source>
</evidence>
<feature type="transmembrane region" description="Helical" evidence="7">
    <location>
        <begin position="431"/>
        <end position="452"/>
    </location>
</feature>
<reference evidence="8" key="1">
    <citation type="submission" date="2020-03" db="EMBL/GenBank/DDBJ databases">
        <title>Castanea mollissima Vanexum genome sequencing.</title>
        <authorList>
            <person name="Staton M."/>
        </authorList>
    </citation>
    <scope>NUCLEOTIDE SEQUENCE</scope>
    <source>
        <tissue evidence="8">Leaf</tissue>
    </source>
</reference>
<feature type="transmembrane region" description="Helical" evidence="7">
    <location>
        <begin position="510"/>
        <end position="528"/>
    </location>
</feature>
<dbReference type="SUPFAM" id="SSF103473">
    <property type="entry name" value="MFS general substrate transporter"/>
    <property type="match status" value="1"/>
</dbReference>
<name>A0A8J4RNH5_9ROSI</name>
<dbReference type="GO" id="GO:0022857">
    <property type="term" value="F:transmembrane transporter activity"/>
    <property type="evidence" value="ECO:0007669"/>
    <property type="project" value="InterPro"/>
</dbReference>
<dbReference type="OrthoDB" id="975446at2759"/>